<dbReference type="STRING" id="1276246.SCULI_v1c01270"/>
<keyword evidence="1" id="KW-1133">Transmembrane helix</keyword>
<keyword evidence="1" id="KW-0812">Transmembrane</keyword>
<reference evidence="2 3" key="1">
    <citation type="journal article" date="2014" name="Genome Biol. Evol.">
        <title>Molecular evolution of the substrate utilization strategies and putative virulence factors in mosquito-associated Spiroplasma species.</title>
        <authorList>
            <person name="Chang T.H."/>
            <person name="Lo W.S."/>
            <person name="Ku C."/>
            <person name="Chen L.L."/>
            <person name="Kuo C.H."/>
        </authorList>
    </citation>
    <scope>NUCLEOTIDE SEQUENCE [LARGE SCALE GENOMIC DNA]</scope>
    <source>
        <strain evidence="2">AES-1</strain>
    </source>
</reference>
<feature type="transmembrane region" description="Helical" evidence="1">
    <location>
        <begin position="102"/>
        <end position="124"/>
    </location>
</feature>
<feature type="transmembrane region" description="Helical" evidence="1">
    <location>
        <begin position="299"/>
        <end position="315"/>
    </location>
</feature>
<keyword evidence="1" id="KW-0472">Membrane</keyword>
<dbReference type="PATRIC" id="fig|1276246.3.peg.126"/>
<feature type="transmembrane region" description="Helical" evidence="1">
    <location>
        <begin position="494"/>
        <end position="515"/>
    </location>
</feature>
<dbReference type="EMBL" id="CP006681">
    <property type="protein sequence ID" value="AHI52468.1"/>
    <property type="molecule type" value="Genomic_DNA"/>
</dbReference>
<feature type="transmembrane region" description="Helical" evidence="1">
    <location>
        <begin position="345"/>
        <end position="363"/>
    </location>
</feature>
<keyword evidence="3" id="KW-1185">Reference proteome</keyword>
<sequence>MTIISLGVPIALAIVVLFMFYTSGTIIFEFLRFKVKNQFASIAAGFFAYFTYISILTLPLQLISVLPYIFFVYYLWALTIVYLLFCFIFLKYWLSTNFLSLNLIIFFIIVSLIGVLNYFGYTYINDGSFARHKNTLSILYWLKDNPVSFFNSSTLFNFLDFKPFQGWYTFQISTLILAGAESYQYQDVLVPFTFILDSFLTASIFITMFESLKKTTSKVNTYLLLSISFIIFGLMKTALFTTTYTFWSGETIFIYLVFYTIVLMLKYTTQDYRERHNPIFIGTVLGGYISFSWESSYQVLFLIYCLIFVLQRRYSTNFTKDILKLSIFALTDVVFYNIVSNYYLQSILFGGLLLFLIIVASLMTRRYSTVIAFEVFTDSRIKLVTFLLPLAFMLISIALTLGSNQAFISTADTYLNFLYVWTTIFKNEEIRFWLTTISALTILAISVVWIFIRKIFTTTALTGIVDLILISYLTFYNPIVVKFITLIYPTMLESNGMIMIIQGSILLNVLAYWGINKFDAKTEPQVKVIKKYNWLV</sequence>
<protein>
    <recommendedName>
        <fullName evidence="4">Transmembrane protein</fullName>
    </recommendedName>
</protein>
<organism evidence="2 3">
    <name type="scientific">Spiroplasma culicicola AES-1</name>
    <dbReference type="NCBI Taxonomy" id="1276246"/>
    <lineage>
        <taxon>Bacteria</taxon>
        <taxon>Bacillati</taxon>
        <taxon>Mycoplasmatota</taxon>
        <taxon>Mollicutes</taxon>
        <taxon>Entomoplasmatales</taxon>
        <taxon>Spiroplasmataceae</taxon>
        <taxon>Spiroplasma</taxon>
    </lineage>
</organism>
<name>W6A5Q7_9MOLU</name>
<feature type="transmembrane region" description="Helical" evidence="1">
    <location>
        <begin position="40"/>
        <end position="62"/>
    </location>
</feature>
<dbReference type="OrthoDB" id="387555at2"/>
<feature type="transmembrane region" description="Helical" evidence="1">
    <location>
        <begin position="221"/>
        <end position="240"/>
    </location>
</feature>
<dbReference type="HOGENOM" id="CLU_507967_0_0_14"/>
<evidence type="ECO:0008006" key="4">
    <source>
        <dbReference type="Google" id="ProtNLM"/>
    </source>
</evidence>
<feature type="transmembrane region" description="Helical" evidence="1">
    <location>
        <begin position="464"/>
        <end position="488"/>
    </location>
</feature>
<accession>W6A5Q7</accession>
<dbReference type="KEGG" id="scq:SCULI_v1c01270"/>
<dbReference type="RefSeq" id="WP_025362713.1">
    <property type="nucleotide sequence ID" value="NZ_CP006681.1"/>
</dbReference>
<feature type="transmembrane region" description="Helical" evidence="1">
    <location>
        <begin position="246"/>
        <end position="265"/>
    </location>
</feature>
<feature type="transmembrane region" description="Helical" evidence="1">
    <location>
        <begin position="6"/>
        <end position="28"/>
    </location>
</feature>
<feature type="transmembrane region" description="Helical" evidence="1">
    <location>
        <begin position="188"/>
        <end position="209"/>
    </location>
</feature>
<proteinExistence type="predicted"/>
<feature type="transmembrane region" description="Helical" evidence="1">
    <location>
        <begin position="68"/>
        <end position="90"/>
    </location>
</feature>
<evidence type="ECO:0000256" key="1">
    <source>
        <dbReference type="SAM" id="Phobius"/>
    </source>
</evidence>
<feature type="transmembrane region" description="Helical" evidence="1">
    <location>
        <begin position="430"/>
        <end position="452"/>
    </location>
</feature>
<gene>
    <name evidence="2" type="ORF">SCULI_v1c01270</name>
</gene>
<evidence type="ECO:0000313" key="3">
    <source>
        <dbReference type="Proteomes" id="UP000019267"/>
    </source>
</evidence>
<evidence type="ECO:0000313" key="2">
    <source>
        <dbReference type="EMBL" id="AHI52468.1"/>
    </source>
</evidence>
<dbReference type="Proteomes" id="UP000019267">
    <property type="component" value="Chromosome"/>
</dbReference>
<dbReference type="AlphaFoldDB" id="W6A5Q7"/>
<feature type="transmembrane region" description="Helical" evidence="1">
    <location>
        <begin position="383"/>
        <end position="410"/>
    </location>
</feature>